<dbReference type="Pfam" id="PF13665">
    <property type="entry name" value="Tox-PAAR-like"/>
    <property type="match status" value="1"/>
</dbReference>
<proteinExistence type="predicted"/>
<dbReference type="SUPFAM" id="SSF53474">
    <property type="entry name" value="alpha/beta-Hydrolases"/>
    <property type="match status" value="1"/>
</dbReference>
<dbReference type="InterPro" id="IPR029058">
    <property type="entry name" value="AB_hydrolase_fold"/>
</dbReference>
<dbReference type="AlphaFoldDB" id="A0A3R0Q6A6"/>
<dbReference type="Pfam" id="PF11678">
    <property type="entry name" value="Tle3_C"/>
    <property type="match status" value="1"/>
</dbReference>
<dbReference type="Gene3D" id="3.40.50.1820">
    <property type="entry name" value="alpha/beta hydrolase"/>
    <property type="match status" value="1"/>
</dbReference>
<reference evidence="4" key="1">
    <citation type="submission" date="2018-07" db="EMBL/GenBank/DDBJ databases">
        <authorList>
            <consortium name="GenomeTrakr network: Whole genome sequencing for foodborne pathogen traceback"/>
        </authorList>
    </citation>
    <scope>NUCLEOTIDE SEQUENCE [LARGE SCALE GENOMIC DNA]</scope>
    <source>
        <strain evidence="4">FDA00013282</strain>
    </source>
</reference>
<accession>A0A3R0Q6A6</accession>
<evidence type="ECO:0000313" key="4">
    <source>
        <dbReference type="EMBL" id="MJX48961.1"/>
    </source>
</evidence>
<dbReference type="EMBL" id="RTRY01000023">
    <property type="protein sequence ID" value="MJX48961.1"/>
    <property type="molecule type" value="Genomic_DNA"/>
</dbReference>
<feature type="region of interest" description="Disordered" evidence="1">
    <location>
        <begin position="761"/>
        <end position="816"/>
    </location>
</feature>
<gene>
    <name evidence="4" type="ORF">DTA53_19380</name>
</gene>
<protein>
    <submittedName>
        <fullName evidence="4">DUF4150 domain-containing protein</fullName>
    </submittedName>
</protein>
<dbReference type="Proteomes" id="UP000885264">
    <property type="component" value="Unassembled WGS sequence"/>
</dbReference>
<feature type="domain" description="Antibacterial effector protein Tle3 C-terminal" evidence="2">
    <location>
        <begin position="693"/>
        <end position="744"/>
    </location>
</feature>
<evidence type="ECO:0000256" key="1">
    <source>
        <dbReference type="SAM" id="MobiDB-lite"/>
    </source>
</evidence>
<evidence type="ECO:0000259" key="3">
    <source>
        <dbReference type="Pfam" id="PF24322"/>
    </source>
</evidence>
<dbReference type="Pfam" id="PF24322">
    <property type="entry name" value="Tle3"/>
    <property type="match status" value="1"/>
</dbReference>
<dbReference type="InterPro" id="IPR021692">
    <property type="entry name" value="Tle3_C"/>
</dbReference>
<dbReference type="InterPro" id="IPR056221">
    <property type="entry name" value="Tle3_ab_dom"/>
</dbReference>
<sequence>MITININGLTLCHKGSGGVSHNTMPDVCKTPPFGVPVAYENEAYSSDLVKGTTSVFADGGNMIANMGSQFARSVLDEAGSMGGVISGTNKAETEWISHSFDVFFEGKPACRLTDKLFMNHRNTMNMAGLMQDYLPPLPEQEDESYIPPWRDDGNDEDKKPTMPCIVILVHGVNDVGEAYQNQDTGICAGLNERLGREDFQPHIWPEIPQGKPLPDNAYMISDVGGNVAFSPVIPFYWGYKPVDKTTWEADQTRYRNELREKRNKADLPYDTYRQDDEKIRHAHNDANIDNLNNWLDKKAHAKGGGTFANATTSIPDMFGPGANGVALDVVGAISRSKMNDGDWSHPIYANPHRIYQAYAARRLADLILAIRRNPPTEKDTINIVAHSQGTIVTMLANLWVKAEGEAPVDCVILNNSPYSLESRTLENAQPGNQQTDAARQQTVAHFCKIMSENARYNGGQSHSADETEKLCSEGCLSDSGKEKWGATTYNRNNFGLVHNYFCPNDQVVSMLPVQGMGWRGIPDNISVQMGANLRQRAFCKDVNVGDKTGEHFVMPEAKQNDPEIPGQDVKYIYQDVTVSGAVLPEPFVFELQGQKEGYKAPLSGNDPDIARAARKAEDFPEKVLDVPDTTAFRYLRNGQALNEAQLAELSARYRMDAVSGRVEGDYGPSQQLRVKRYANSDELDVVANYKATYSQHSSVVCSPDVQLRAVPYDLAIGRNEAFKDEAFWKKLLYLADWRRPENSDDDTKRYYTEGILPKEFKGMMNKPETGKKPMPTGENGVVNNYGPRQRVKPGSKRDTENQMEDVLQWDMPKPQV</sequence>
<organism evidence="4">
    <name type="scientific">Salmonella enterica</name>
    <name type="common">Salmonella choleraesuis</name>
    <dbReference type="NCBI Taxonomy" id="28901"/>
    <lineage>
        <taxon>Bacteria</taxon>
        <taxon>Pseudomonadati</taxon>
        <taxon>Pseudomonadota</taxon>
        <taxon>Gammaproteobacteria</taxon>
        <taxon>Enterobacterales</taxon>
        <taxon>Enterobacteriaceae</taxon>
        <taxon>Salmonella</taxon>
    </lineage>
</organism>
<evidence type="ECO:0000259" key="2">
    <source>
        <dbReference type="Pfam" id="PF11678"/>
    </source>
</evidence>
<name>A0A3R0Q6A6_SALER</name>
<comment type="caution">
    <text evidence="4">The sequence shown here is derived from an EMBL/GenBank/DDBJ whole genome shotgun (WGS) entry which is preliminary data.</text>
</comment>
<feature type="domain" description="T6SS Tle3 phospholipase effector alpha/beta" evidence="3">
    <location>
        <begin position="162"/>
        <end position="522"/>
    </location>
</feature>